<dbReference type="CDD" id="cd06261">
    <property type="entry name" value="TM_PBP2"/>
    <property type="match status" value="1"/>
</dbReference>
<evidence type="ECO:0000313" key="11">
    <source>
        <dbReference type="Proteomes" id="UP000256862"/>
    </source>
</evidence>
<keyword evidence="3" id="KW-1003">Cell membrane</keyword>
<comment type="subcellular location">
    <subcellularLocation>
        <location evidence="1 7">Cell membrane</location>
        <topology evidence="1 7">Multi-pass membrane protein</topology>
    </subcellularLocation>
</comment>
<proteinExistence type="inferred from homology"/>
<comment type="caution">
    <text evidence="10">The sequence shown here is derived from an EMBL/GenBank/DDBJ whole genome shotgun (WGS) entry which is preliminary data.</text>
</comment>
<feature type="transmembrane region" description="Helical" evidence="7">
    <location>
        <begin position="237"/>
        <end position="261"/>
    </location>
</feature>
<feature type="transmembrane region" description="Helical" evidence="7">
    <location>
        <begin position="273"/>
        <end position="292"/>
    </location>
</feature>
<dbReference type="PANTHER" id="PTHR30151:SF25">
    <property type="entry name" value="TAURINE TRANSPORT SYSTEM PERMEASE PROTEIN TAUC"/>
    <property type="match status" value="1"/>
</dbReference>
<name>A0A976BIZ6_9BURK</name>
<evidence type="ECO:0000259" key="9">
    <source>
        <dbReference type="PROSITE" id="PS50928"/>
    </source>
</evidence>
<keyword evidence="2 7" id="KW-0813">Transport</keyword>
<evidence type="ECO:0000256" key="7">
    <source>
        <dbReference type="RuleBase" id="RU363032"/>
    </source>
</evidence>
<dbReference type="GO" id="GO:0010438">
    <property type="term" value="P:cellular response to sulfur starvation"/>
    <property type="evidence" value="ECO:0007669"/>
    <property type="project" value="TreeGrafter"/>
</dbReference>
<sequence length="306" mass="32842">MPPPEEYKMPASAQRIETAPRTAPAAAPVAAPVAAPSGKPMKAVSGYRLPGEGSSSRISTITVVSLLALWWVASHLRWLPPLFLPTPESIVTAFIDAWQGNLQGGQPLTEHFTASMVRVFGAFGLAVATAVPIGVLMGVSRIARGIFDPPIEFYRPLPPLAYLPLIVIWFGIDETSKVLLIFLACFAPLAMSAQAGVRSVTIEQINAAYSMGATPWQVVRHVVLPAALPDILTGMRIAIGFGWTTLVAAEMVAATAGLGQMVLNASNFLRTDVVIMGIVLIGLIAYVFDLLMRKMAKWLVPWKGRM</sequence>
<dbReference type="Gene3D" id="1.10.3720.10">
    <property type="entry name" value="MetI-like"/>
    <property type="match status" value="1"/>
</dbReference>
<comment type="similarity">
    <text evidence="7">Belongs to the binding-protein-dependent transport system permease family.</text>
</comment>
<dbReference type="EMBL" id="OGUS01000142">
    <property type="protein sequence ID" value="SPC23323.1"/>
    <property type="molecule type" value="Genomic_DNA"/>
</dbReference>
<evidence type="ECO:0000256" key="1">
    <source>
        <dbReference type="ARBA" id="ARBA00004651"/>
    </source>
</evidence>
<organism evidence="10 11">
    <name type="scientific">Cupriavidus oxalaticus</name>
    <dbReference type="NCBI Taxonomy" id="96344"/>
    <lineage>
        <taxon>Bacteria</taxon>
        <taxon>Pseudomonadati</taxon>
        <taxon>Pseudomonadota</taxon>
        <taxon>Betaproteobacteria</taxon>
        <taxon>Burkholderiales</taxon>
        <taxon>Burkholderiaceae</taxon>
        <taxon>Cupriavidus</taxon>
    </lineage>
</organism>
<feature type="transmembrane region" description="Helical" evidence="7">
    <location>
        <begin position="119"/>
        <end position="141"/>
    </location>
</feature>
<dbReference type="SUPFAM" id="SSF161098">
    <property type="entry name" value="MetI-like"/>
    <property type="match status" value="1"/>
</dbReference>
<feature type="transmembrane region" description="Helical" evidence="7">
    <location>
        <begin position="153"/>
        <end position="172"/>
    </location>
</feature>
<dbReference type="Proteomes" id="UP000256862">
    <property type="component" value="Plasmid CO2235_mp"/>
</dbReference>
<dbReference type="InterPro" id="IPR035906">
    <property type="entry name" value="MetI-like_sf"/>
</dbReference>
<dbReference type="AlphaFoldDB" id="A0A976BIZ6"/>
<protein>
    <submittedName>
        <fullName evidence="10">Taurine transporter subunit membrane component of ABC superfamily</fullName>
    </submittedName>
</protein>
<dbReference type="InterPro" id="IPR000515">
    <property type="entry name" value="MetI-like"/>
</dbReference>
<evidence type="ECO:0000256" key="4">
    <source>
        <dbReference type="ARBA" id="ARBA00022692"/>
    </source>
</evidence>
<dbReference type="GO" id="GO:0005886">
    <property type="term" value="C:plasma membrane"/>
    <property type="evidence" value="ECO:0007669"/>
    <property type="project" value="UniProtKB-SubCell"/>
</dbReference>
<evidence type="ECO:0000256" key="8">
    <source>
        <dbReference type="SAM" id="MobiDB-lite"/>
    </source>
</evidence>
<keyword evidence="6 7" id="KW-0472">Membrane</keyword>
<gene>
    <name evidence="10" type="primary">tauC</name>
    <name evidence="10" type="ORF">CO2235_MP70101</name>
</gene>
<geneLocation type="plasmid" evidence="11">
    <name>co2235_mp</name>
</geneLocation>
<keyword evidence="4 7" id="KW-0812">Transmembrane</keyword>
<reference evidence="10 11" key="1">
    <citation type="submission" date="2018-01" db="EMBL/GenBank/DDBJ databases">
        <authorList>
            <person name="Clerissi C."/>
        </authorList>
    </citation>
    <scope>NUCLEOTIDE SEQUENCE [LARGE SCALE GENOMIC DNA]</scope>
    <source>
        <strain evidence="10">Cupriavidus oxalaticus LMG 2235</strain>
        <plasmid evidence="11">co2235_mp</plasmid>
    </source>
</reference>
<feature type="domain" description="ABC transmembrane type-1" evidence="9">
    <location>
        <begin position="112"/>
        <end position="292"/>
    </location>
</feature>
<dbReference type="PROSITE" id="PS50928">
    <property type="entry name" value="ABC_TM1"/>
    <property type="match status" value="1"/>
</dbReference>
<dbReference type="PANTHER" id="PTHR30151">
    <property type="entry name" value="ALKANE SULFONATE ABC TRANSPORTER-RELATED, MEMBRANE SUBUNIT"/>
    <property type="match status" value="1"/>
</dbReference>
<feature type="region of interest" description="Disordered" evidence="8">
    <location>
        <begin position="1"/>
        <end position="24"/>
    </location>
</feature>
<dbReference type="FunFam" id="1.10.3720.10:FF:000003">
    <property type="entry name" value="Aliphatic sulfonate ABC transporter permease"/>
    <property type="match status" value="1"/>
</dbReference>
<evidence type="ECO:0000256" key="5">
    <source>
        <dbReference type="ARBA" id="ARBA00022989"/>
    </source>
</evidence>
<evidence type="ECO:0000256" key="6">
    <source>
        <dbReference type="ARBA" id="ARBA00023136"/>
    </source>
</evidence>
<accession>A0A976BIZ6</accession>
<evidence type="ECO:0000313" key="10">
    <source>
        <dbReference type="EMBL" id="SPC23323.1"/>
    </source>
</evidence>
<dbReference type="GO" id="GO:0042918">
    <property type="term" value="P:alkanesulfonate transmembrane transport"/>
    <property type="evidence" value="ECO:0007669"/>
    <property type="project" value="UniProtKB-ARBA"/>
</dbReference>
<evidence type="ECO:0000256" key="3">
    <source>
        <dbReference type="ARBA" id="ARBA00022475"/>
    </source>
</evidence>
<keyword evidence="5 7" id="KW-1133">Transmembrane helix</keyword>
<feature type="transmembrane region" description="Helical" evidence="7">
    <location>
        <begin position="178"/>
        <end position="197"/>
    </location>
</feature>
<dbReference type="Pfam" id="PF00528">
    <property type="entry name" value="BPD_transp_1"/>
    <property type="match status" value="1"/>
</dbReference>
<evidence type="ECO:0000256" key="2">
    <source>
        <dbReference type="ARBA" id="ARBA00022448"/>
    </source>
</evidence>